<dbReference type="EMBL" id="JAWJWE010000040">
    <property type="protein sequence ID" value="KAK6619593.1"/>
    <property type="molecule type" value="Genomic_DNA"/>
</dbReference>
<protein>
    <submittedName>
        <fullName evidence="2">Uncharacterized protein</fullName>
    </submittedName>
</protein>
<dbReference type="AlphaFoldDB" id="A0AAN8P3K4"/>
<reference evidence="2 3" key="1">
    <citation type="submission" date="2023-10" db="EMBL/GenBank/DDBJ databases">
        <title>Genomes of two closely related lineages of the louse Polyplax serrata with different host specificities.</title>
        <authorList>
            <person name="Martinu J."/>
            <person name="Tarabai H."/>
            <person name="Stefka J."/>
            <person name="Hypsa V."/>
        </authorList>
    </citation>
    <scope>NUCLEOTIDE SEQUENCE [LARGE SCALE GENOMIC DNA]</scope>
    <source>
        <strain evidence="2">HR10_N</strain>
    </source>
</reference>
<dbReference type="Proteomes" id="UP001372834">
    <property type="component" value="Unassembled WGS sequence"/>
</dbReference>
<organism evidence="2 3">
    <name type="scientific">Polyplax serrata</name>
    <name type="common">Common mouse louse</name>
    <dbReference type="NCBI Taxonomy" id="468196"/>
    <lineage>
        <taxon>Eukaryota</taxon>
        <taxon>Metazoa</taxon>
        <taxon>Ecdysozoa</taxon>
        <taxon>Arthropoda</taxon>
        <taxon>Hexapoda</taxon>
        <taxon>Insecta</taxon>
        <taxon>Pterygota</taxon>
        <taxon>Neoptera</taxon>
        <taxon>Paraneoptera</taxon>
        <taxon>Psocodea</taxon>
        <taxon>Troctomorpha</taxon>
        <taxon>Phthiraptera</taxon>
        <taxon>Anoplura</taxon>
        <taxon>Polyplacidae</taxon>
        <taxon>Polyplax</taxon>
    </lineage>
</organism>
<comment type="caution">
    <text evidence="2">The sequence shown here is derived from an EMBL/GenBank/DDBJ whole genome shotgun (WGS) entry which is preliminary data.</text>
</comment>
<sequence>MQRSRGLIKINIINKSERVKTETEICYEILLVVVVGRRFQNYFLAAATATAAAAAGGGGGEAVTTEPTKTGKKEIVEKNYLQHRQIKLTSESRNKNKTDGNMKKKNEKSAVNNVTLKSDFISCHGGHAKIKEEKQRRLPRFANKRRITQLEPFG</sequence>
<feature type="compositionally biased region" description="Basic and acidic residues" evidence="1">
    <location>
        <begin position="90"/>
        <end position="107"/>
    </location>
</feature>
<accession>A0AAN8P3K4</accession>
<evidence type="ECO:0000256" key="1">
    <source>
        <dbReference type="SAM" id="MobiDB-lite"/>
    </source>
</evidence>
<gene>
    <name evidence="2" type="ORF">RUM43_012350</name>
</gene>
<proteinExistence type="predicted"/>
<feature type="region of interest" description="Disordered" evidence="1">
    <location>
        <begin position="55"/>
        <end position="107"/>
    </location>
</feature>
<name>A0AAN8P3K4_POLSC</name>
<evidence type="ECO:0000313" key="3">
    <source>
        <dbReference type="Proteomes" id="UP001372834"/>
    </source>
</evidence>
<evidence type="ECO:0000313" key="2">
    <source>
        <dbReference type="EMBL" id="KAK6619593.1"/>
    </source>
</evidence>